<keyword evidence="8" id="KW-0810">Translation regulation</keyword>
<dbReference type="InterPro" id="IPR018545">
    <property type="entry name" value="Btz_dom"/>
</dbReference>
<dbReference type="KEGG" id="eus:EUTSA_v10007225mg"/>
<evidence type="ECO:0000259" key="14">
    <source>
        <dbReference type="SMART" id="SM01044"/>
    </source>
</evidence>
<dbReference type="GO" id="GO:0006397">
    <property type="term" value="P:mRNA processing"/>
    <property type="evidence" value="ECO:0007669"/>
    <property type="project" value="UniProtKB-KW"/>
</dbReference>
<keyword evidence="10" id="KW-0866">Nonsense-mediated mRNA decay</keyword>
<dbReference type="OrthoDB" id="660348at2759"/>
<comment type="subcellular location">
    <subcellularLocation>
        <location evidence="2">Cytoplasm</location>
    </subcellularLocation>
    <subcellularLocation>
        <location evidence="1">Nucleus</location>
    </subcellularLocation>
</comment>
<evidence type="ECO:0000313" key="16">
    <source>
        <dbReference type="Proteomes" id="UP000030689"/>
    </source>
</evidence>
<dbReference type="InterPro" id="IPR044796">
    <property type="entry name" value="MLN51_plant"/>
</dbReference>
<dbReference type="STRING" id="72664.V4KVB9"/>
<dbReference type="EMBL" id="KI517683">
    <property type="protein sequence ID" value="ESQ35279.1"/>
    <property type="molecule type" value="Genomic_DNA"/>
</dbReference>
<feature type="compositionally biased region" description="Polar residues" evidence="13">
    <location>
        <begin position="213"/>
        <end position="225"/>
    </location>
</feature>
<proteinExistence type="inferred from homology"/>
<dbReference type="GO" id="GO:0008380">
    <property type="term" value="P:RNA splicing"/>
    <property type="evidence" value="ECO:0007669"/>
    <property type="project" value="UniProtKB-KW"/>
</dbReference>
<evidence type="ECO:0000256" key="12">
    <source>
        <dbReference type="ARBA" id="ARBA00023242"/>
    </source>
</evidence>
<evidence type="ECO:0000256" key="5">
    <source>
        <dbReference type="ARBA" id="ARBA00022490"/>
    </source>
</evidence>
<dbReference type="eggNOG" id="ENOG502SAIS">
    <property type="taxonomic scope" value="Eukaryota"/>
</dbReference>
<keyword evidence="5" id="KW-0963">Cytoplasm</keyword>
<feature type="region of interest" description="Disordered" evidence="13">
    <location>
        <begin position="506"/>
        <end position="568"/>
    </location>
</feature>
<feature type="compositionally biased region" description="Low complexity" evidence="13">
    <location>
        <begin position="185"/>
        <end position="197"/>
    </location>
</feature>
<evidence type="ECO:0000256" key="13">
    <source>
        <dbReference type="SAM" id="MobiDB-lite"/>
    </source>
</evidence>
<keyword evidence="4" id="KW-0813">Transport</keyword>
<feature type="compositionally biased region" description="Basic and acidic residues" evidence="13">
    <location>
        <begin position="531"/>
        <end position="541"/>
    </location>
</feature>
<feature type="compositionally biased region" description="Basic and acidic residues" evidence="13">
    <location>
        <begin position="141"/>
        <end position="166"/>
    </location>
</feature>
<dbReference type="OMA" id="MHATNAD"/>
<evidence type="ECO:0000256" key="11">
    <source>
        <dbReference type="ARBA" id="ARBA00023187"/>
    </source>
</evidence>
<feature type="compositionally biased region" description="Basic and acidic residues" evidence="13">
    <location>
        <begin position="55"/>
        <end position="68"/>
    </location>
</feature>
<accession>V4KVB9</accession>
<feature type="compositionally biased region" description="Basic and acidic residues" evidence="13">
    <location>
        <begin position="39"/>
        <end position="48"/>
    </location>
</feature>
<keyword evidence="12" id="KW-0539">Nucleus</keyword>
<evidence type="ECO:0000256" key="9">
    <source>
        <dbReference type="ARBA" id="ARBA00022884"/>
    </source>
</evidence>
<evidence type="ECO:0000256" key="1">
    <source>
        <dbReference type="ARBA" id="ARBA00004123"/>
    </source>
</evidence>
<feature type="compositionally biased region" description="Basic and acidic residues" evidence="13">
    <location>
        <begin position="16"/>
        <end position="29"/>
    </location>
</feature>
<protein>
    <recommendedName>
        <fullName evidence="14">Btz domain-containing protein</fullName>
    </recommendedName>
</protein>
<evidence type="ECO:0000256" key="6">
    <source>
        <dbReference type="ARBA" id="ARBA00022664"/>
    </source>
</evidence>
<dbReference type="GO" id="GO:0005737">
    <property type="term" value="C:cytoplasm"/>
    <property type="evidence" value="ECO:0007669"/>
    <property type="project" value="UniProtKB-SubCell"/>
</dbReference>
<feature type="domain" description="Btz" evidence="14">
    <location>
        <begin position="71"/>
        <end position="177"/>
    </location>
</feature>
<keyword evidence="6" id="KW-0507">mRNA processing</keyword>
<dbReference type="GO" id="GO:0051028">
    <property type="term" value="P:mRNA transport"/>
    <property type="evidence" value="ECO:0007669"/>
    <property type="project" value="UniProtKB-KW"/>
</dbReference>
<keyword evidence="7" id="KW-0509">mRNA transport</keyword>
<name>V4KVB9_EUTSA</name>
<feature type="compositionally biased region" description="Polar residues" evidence="13">
    <location>
        <begin position="346"/>
        <end position="362"/>
    </location>
</feature>
<dbReference type="Pfam" id="PF09405">
    <property type="entry name" value="Btz"/>
    <property type="match status" value="1"/>
</dbReference>
<dbReference type="GO" id="GO:0006417">
    <property type="term" value="P:regulation of translation"/>
    <property type="evidence" value="ECO:0007669"/>
    <property type="project" value="UniProtKB-KW"/>
</dbReference>
<evidence type="ECO:0000256" key="10">
    <source>
        <dbReference type="ARBA" id="ARBA00023161"/>
    </source>
</evidence>
<gene>
    <name evidence="15" type="ORF">EUTSA_v10007225mg</name>
</gene>
<evidence type="ECO:0000256" key="3">
    <source>
        <dbReference type="ARBA" id="ARBA00009548"/>
    </source>
</evidence>
<dbReference type="GO" id="GO:0003729">
    <property type="term" value="F:mRNA binding"/>
    <property type="evidence" value="ECO:0007669"/>
    <property type="project" value="EnsemblPlants"/>
</dbReference>
<feature type="region of interest" description="Disordered" evidence="13">
    <location>
        <begin position="1"/>
        <end position="273"/>
    </location>
</feature>
<evidence type="ECO:0000256" key="7">
    <source>
        <dbReference type="ARBA" id="ARBA00022816"/>
    </source>
</evidence>
<dbReference type="GO" id="GO:0000184">
    <property type="term" value="P:nuclear-transcribed mRNA catabolic process, nonsense-mediated decay"/>
    <property type="evidence" value="ECO:0007669"/>
    <property type="project" value="UniProtKB-KW"/>
</dbReference>
<dbReference type="PANTHER" id="PTHR46837:SF6">
    <property type="entry name" value="CASC3_BARENTSZ EIF4AIII BINDING PROTEIN"/>
    <property type="match status" value="1"/>
</dbReference>
<feature type="compositionally biased region" description="Basic and acidic residues" evidence="13">
    <location>
        <begin position="79"/>
        <end position="107"/>
    </location>
</feature>
<evidence type="ECO:0000256" key="2">
    <source>
        <dbReference type="ARBA" id="ARBA00004496"/>
    </source>
</evidence>
<dbReference type="Proteomes" id="UP000030689">
    <property type="component" value="Unassembled WGS sequence"/>
</dbReference>
<organism evidence="15 16">
    <name type="scientific">Eutrema salsugineum</name>
    <name type="common">Saltwater cress</name>
    <name type="synonym">Sisymbrium salsugineum</name>
    <dbReference type="NCBI Taxonomy" id="72664"/>
    <lineage>
        <taxon>Eukaryota</taxon>
        <taxon>Viridiplantae</taxon>
        <taxon>Streptophyta</taxon>
        <taxon>Embryophyta</taxon>
        <taxon>Tracheophyta</taxon>
        <taxon>Spermatophyta</taxon>
        <taxon>Magnoliopsida</taxon>
        <taxon>eudicotyledons</taxon>
        <taxon>Gunneridae</taxon>
        <taxon>Pentapetalae</taxon>
        <taxon>rosids</taxon>
        <taxon>malvids</taxon>
        <taxon>Brassicales</taxon>
        <taxon>Brassicaceae</taxon>
        <taxon>Eutremeae</taxon>
        <taxon>Eutrema</taxon>
    </lineage>
</organism>
<comment type="similarity">
    <text evidence="3">Belongs to the CASC3 family.</text>
</comment>
<evidence type="ECO:0000256" key="8">
    <source>
        <dbReference type="ARBA" id="ARBA00022845"/>
    </source>
</evidence>
<dbReference type="Gramene" id="ESQ35279">
    <property type="protein sequence ID" value="ESQ35279"/>
    <property type="gene ID" value="EUTSA_v10007225mg"/>
</dbReference>
<reference evidence="15 16" key="1">
    <citation type="journal article" date="2013" name="Front. Plant Sci.">
        <title>The Reference Genome of the Halophytic Plant Eutrema salsugineum.</title>
        <authorList>
            <person name="Yang R."/>
            <person name="Jarvis D.E."/>
            <person name="Chen H."/>
            <person name="Beilstein M.A."/>
            <person name="Grimwood J."/>
            <person name="Jenkins J."/>
            <person name="Shu S."/>
            <person name="Prochnik S."/>
            <person name="Xin M."/>
            <person name="Ma C."/>
            <person name="Schmutz J."/>
            <person name="Wing R.A."/>
            <person name="Mitchell-Olds T."/>
            <person name="Schumaker K.S."/>
            <person name="Wang X."/>
        </authorList>
    </citation>
    <scope>NUCLEOTIDE SEQUENCE [LARGE SCALE GENOMIC DNA]</scope>
</reference>
<dbReference type="PANTHER" id="PTHR46837">
    <property type="entry name" value="PROTEIN MLN51 HOMOLOG"/>
    <property type="match status" value="1"/>
</dbReference>
<feature type="compositionally biased region" description="Acidic residues" evidence="13">
    <location>
        <begin position="69"/>
        <end position="78"/>
    </location>
</feature>
<feature type="region of interest" description="Disordered" evidence="13">
    <location>
        <begin position="286"/>
        <end position="307"/>
    </location>
</feature>
<dbReference type="GO" id="GO:0035145">
    <property type="term" value="C:exon-exon junction complex"/>
    <property type="evidence" value="ECO:0007669"/>
    <property type="project" value="InterPro"/>
</dbReference>
<feature type="compositionally biased region" description="Polar residues" evidence="13">
    <location>
        <begin position="516"/>
        <end position="530"/>
    </location>
</feature>
<keyword evidence="16" id="KW-1185">Reference proteome</keyword>
<evidence type="ECO:0000256" key="4">
    <source>
        <dbReference type="ARBA" id="ARBA00022448"/>
    </source>
</evidence>
<keyword evidence="11" id="KW-0508">mRNA splicing</keyword>
<keyword evidence="9" id="KW-0694">RNA-binding</keyword>
<dbReference type="AlphaFoldDB" id="V4KVB9"/>
<feature type="compositionally biased region" description="Basic residues" evidence="13">
    <location>
        <begin position="167"/>
        <end position="179"/>
    </location>
</feature>
<sequence>MAPADAGEPDYESDPEELKRSLATRRREASDDDDEYEDQEVKNQRAEVDSDESDEQVKYDNDENKSEDSYEDEEEGAVDDGKRSDMMKSAEEDGAAHIDGEEEKEKQSSSVPTGGAFYMHDDRFQEISAGRSRRMRGGRQSGDERKWGHDKFEEMNTQEKHYDQKTSRGRFRGRGRGRGQGRGYARGSSSNASSTSGQQIFVPKTVTRGGGLRSNQAHSAQSKQLRNSHEKTSHSRRSPTAPAKTGNESALTKKNLVASSLSSASPPFYPSVSSSNLVQSIQVGMERLDTNESVAPSGKKYRNTRSDFSPVYTAQTFQSTSQGRGAPAAGNEFYPQSHRQGVRFSSPKQLNGDSKGTGQNGIKASGQGVDQHSAVIRSFSSSAQKTSSSINRYPQSALETGAWIAKGKGTLQPSESSALMYNGSQVMGRAESLQSGDNSNFPAFLPVMQFGGQHGGVAAFGMAFPGYVQPENGVGNPEMTWMPVLTGPGALGASYSPPYAAIDGSYKPHKPELPSSAGSISKENSTNNLNDLEKLAERPEVTEGGVTKRQNNNPSKHPRRYSEMSFSK</sequence>
<evidence type="ECO:0000313" key="15">
    <source>
        <dbReference type="EMBL" id="ESQ35279.1"/>
    </source>
</evidence>
<feature type="region of interest" description="Disordered" evidence="13">
    <location>
        <begin position="339"/>
        <end position="370"/>
    </location>
</feature>
<dbReference type="SMART" id="SM01044">
    <property type="entry name" value="Btz"/>
    <property type="match status" value="1"/>
</dbReference>